<proteinExistence type="predicted"/>
<dbReference type="PANTHER" id="PTHR46289">
    <property type="entry name" value="52 KDA REPRESSOR OF THE INHIBITOR OF THE PROTEIN KINASE-LIKE PROTEIN-RELATED"/>
    <property type="match status" value="1"/>
</dbReference>
<dbReference type="PANTHER" id="PTHR46289:SF17">
    <property type="entry name" value="HAT C-TERMINAL DIMERISATION DOMAIN-CONTAINING PROTEIN"/>
    <property type="match status" value="1"/>
</dbReference>
<keyword evidence="2" id="KW-1185">Reference proteome</keyword>
<comment type="caution">
    <text evidence="1">The sequence shown here is derived from an EMBL/GenBank/DDBJ whole genome shotgun (WGS) entry which is preliminary data.</text>
</comment>
<protein>
    <recommendedName>
        <fullName evidence="3">HAT C-terminal dimerisation domain-containing protein</fullName>
    </recommendedName>
</protein>
<organism evidence="1 2">
    <name type="scientific">Aquatica leii</name>
    <dbReference type="NCBI Taxonomy" id="1421715"/>
    <lineage>
        <taxon>Eukaryota</taxon>
        <taxon>Metazoa</taxon>
        <taxon>Ecdysozoa</taxon>
        <taxon>Arthropoda</taxon>
        <taxon>Hexapoda</taxon>
        <taxon>Insecta</taxon>
        <taxon>Pterygota</taxon>
        <taxon>Neoptera</taxon>
        <taxon>Endopterygota</taxon>
        <taxon>Coleoptera</taxon>
        <taxon>Polyphaga</taxon>
        <taxon>Elateriformia</taxon>
        <taxon>Elateroidea</taxon>
        <taxon>Lampyridae</taxon>
        <taxon>Luciolinae</taxon>
        <taxon>Aquatica</taxon>
    </lineage>
</organism>
<gene>
    <name evidence="1" type="ORF">RN001_005367</name>
</gene>
<evidence type="ECO:0008006" key="3">
    <source>
        <dbReference type="Google" id="ProtNLM"/>
    </source>
</evidence>
<name>A0AAN7QKA5_9COLE</name>
<sequence length="274" mass="31133">MVLFLEKISRSCPSSQIASLLASVLRFAFVLSMTVTVAVFEITVSLSRQLQAVALELHLCYEMVEKVIKTLEKYGETQFEEIYQEACLIVEPLDIPIQAPRSVKRSNIEAPDVKEYYRLNVYLPFIDIVLGQLRSRFSKNDHSSTVDLFTPIPSFIVKTTNFTAVVAAARVDSCDLPHPFFLWGEITLWKKLWSGKERLPQTAAEAHQEANELSPNVKILLQLLATIQVSTCSVEGSFSSLKHIKTYLRTTTTEDRWFGCYVYTPGYIKRFTTC</sequence>
<accession>A0AAN7QKA5</accession>
<dbReference type="AlphaFoldDB" id="A0AAN7QKA5"/>
<dbReference type="EMBL" id="JARPUR010000002">
    <property type="protein sequence ID" value="KAK4882048.1"/>
    <property type="molecule type" value="Genomic_DNA"/>
</dbReference>
<dbReference type="InterPro" id="IPR052958">
    <property type="entry name" value="IFN-induced_PKR_regulator"/>
</dbReference>
<evidence type="ECO:0000313" key="1">
    <source>
        <dbReference type="EMBL" id="KAK4882048.1"/>
    </source>
</evidence>
<dbReference type="Proteomes" id="UP001353858">
    <property type="component" value="Unassembled WGS sequence"/>
</dbReference>
<reference evidence="2" key="1">
    <citation type="submission" date="2023-01" db="EMBL/GenBank/DDBJ databases">
        <title>Key to firefly adult light organ development and bioluminescence: homeobox transcription factors regulate luciferase expression and transportation to peroxisome.</title>
        <authorList>
            <person name="Fu X."/>
        </authorList>
    </citation>
    <scope>NUCLEOTIDE SEQUENCE [LARGE SCALE GENOMIC DNA]</scope>
</reference>
<evidence type="ECO:0000313" key="2">
    <source>
        <dbReference type="Proteomes" id="UP001353858"/>
    </source>
</evidence>